<evidence type="ECO:0000313" key="3">
    <source>
        <dbReference type="EMBL" id="PTB47082.1"/>
    </source>
</evidence>
<accession>A0A2T3ZQJ5</accession>
<dbReference type="Proteomes" id="UP000240493">
    <property type="component" value="Unassembled WGS sequence"/>
</dbReference>
<protein>
    <submittedName>
        <fullName evidence="3">Uncharacterized protein</fullName>
    </submittedName>
</protein>
<proteinExistence type="predicted"/>
<name>A0A2T3ZQJ5_TRIA4</name>
<evidence type="ECO:0000313" key="4">
    <source>
        <dbReference type="Proteomes" id="UP000240493"/>
    </source>
</evidence>
<reference evidence="3 4" key="1">
    <citation type="submission" date="2016-07" db="EMBL/GenBank/DDBJ databases">
        <title>Multiple horizontal gene transfer events from other fungi enriched the ability of initially mycotrophic Trichoderma (Ascomycota) to feed on dead plant biomass.</title>
        <authorList>
            <consortium name="DOE Joint Genome Institute"/>
            <person name="Aerts A."/>
            <person name="Atanasova L."/>
            <person name="Chenthamara K."/>
            <person name="Zhang J."/>
            <person name="Grujic M."/>
            <person name="Henrissat B."/>
            <person name="Kuo A."/>
            <person name="Salamov A."/>
            <person name="Lipzen A."/>
            <person name="Labutti K."/>
            <person name="Barry K."/>
            <person name="Miao Y."/>
            <person name="Rahimi M.J."/>
            <person name="Shen Q."/>
            <person name="Grigoriev I.V."/>
            <person name="Kubicek C.P."/>
            <person name="Druzhinina I.S."/>
        </authorList>
    </citation>
    <scope>NUCLEOTIDE SEQUENCE [LARGE SCALE GENOMIC DNA]</scope>
    <source>
        <strain evidence="3 4">CBS 433.97</strain>
    </source>
</reference>
<feature type="signal peptide" evidence="2">
    <location>
        <begin position="1"/>
        <end position="27"/>
    </location>
</feature>
<feature type="compositionally biased region" description="Low complexity" evidence="1">
    <location>
        <begin position="193"/>
        <end position="202"/>
    </location>
</feature>
<dbReference type="AlphaFoldDB" id="A0A2T3ZQJ5"/>
<evidence type="ECO:0000256" key="2">
    <source>
        <dbReference type="SAM" id="SignalP"/>
    </source>
</evidence>
<keyword evidence="2" id="KW-0732">Signal</keyword>
<feature type="region of interest" description="Disordered" evidence="1">
    <location>
        <begin position="165"/>
        <end position="202"/>
    </location>
</feature>
<keyword evidence="4" id="KW-1185">Reference proteome</keyword>
<feature type="chain" id="PRO_5015668752" evidence="2">
    <location>
        <begin position="28"/>
        <end position="202"/>
    </location>
</feature>
<dbReference type="EMBL" id="KZ679256">
    <property type="protein sequence ID" value="PTB47082.1"/>
    <property type="molecule type" value="Genomic_DNA"/>
</dbReference>
<gene>
    <name evidence="3" type="ORF">M441DRAFT_230598</name>
</gene>
<sequence length="202" mass="21479">MLAGCCGKLAPVAACVLAHLQTMHVQATKVHTCIGRWQSALSLLQSAEMPLIAVDSPFPCERTCCAAPGGGQFAPEDDADCSAGDLRSGPACSASLSSASPARCCSEGVTFCLLHSSSSRIFSLLFPTACRTHKAKYCDQQWSIVPMHRQVYNKYNKQRRNIPQSYSALKTAPKRGVSPLRGPERGEKGGAAGNAAKRPGRL</sequence>
<organism evidence="3 4">
    <name type="scientific">Trichoderma asperellum (strain ATCC 204424 / CBS 433.97 / NBRC 101777)</name>
    <dbReference type="NCBI Taxonomy" id="1042311"/>
    <lineage>
        <taxon>Eukaryota</taxon>
        <taxon>Fungi</taxon>
        <taxon>Dikarya</taxon>
        <taxon>Ascomycota</taxon>
        <taxon>Pezizomycotina</taxon>
        <taxon>Sordariomycetes</taxon>
        <taxon>Hypocreomycetidae</taxon>
        <taxon>Hypocreales</taxon>
        <taxon>Hypocreaceae</taxon>
        <taxon>Trichoderma</taxon>
    </lineage>
</organism>
<evidence type="ECO:0000256" key="1">
    <source>
        <dbReference type="SAM" id="MobiDB-lite"/>
    </source>
</evidence>